<protein>
    <submittedName>
        <fullName evidence="1">Uncharacterized protein</fullName>
    </submittedName>
</protein>
<gene>
    <name evidence="1" type="ORF">M8818_004792</name>
</gene>
<keyword evidence="2" id="KW-1185">Reference proteome</keyword>
<reference evidence="1" key="1">
    <citation type="submission" date="2024-02" db="EMBL/GenBank/DDBJ databases">
        <title>Metagenome Assembled Genome of Zalaria obscura JY119.</title>
        <authorList>
            <person name="Vighnesh L."/>
            <person name="Jagadeeshwari U."/>
            <person name="Venkata Ramana C."/>
            <person name="Sasikala C."/>
        </authorList>
    </citation>
    <scope>NUCLEOTIDE SEQUENCE</scope>
    <source>
        <strain evidence="1">JY119</strain>
    </source>
</reference>
<evidence type="ECO:0000313" key="1">
    <source>
        <dbReference type="EMBL" id="KAK8205616.1"/>
    </source>
</evidence>
<proteinExistence type="predicted"/>
<dbReference type="Proteomes" id="UP001320706">
    <property type="component" value="Unassembled WGS sequence"/>
</dbReference>
<dbReference type="EMBL" id="JAMKPW020000023">
    <property type="protein sequence ID" value="KAK8205616.1"/>
    <property type="molecule type" value="Genomic_DNA"/>
</dbReference>
<organism evidence="1 2">
    <name type="scientific">Zalaria obscura</name>
    <dbReference type="NCBI Taxonomy" id="2024903"/>
    <lineage>
        <taxon>Eukaryota</taxon>
        <taxon>Fungi</taxon>
        <taxon>Dikarya</taxon>
        <taxon>Ascomycota</taxon>
        <taxon>Pezizomycotina</taxon>
        <taxon>Dothideomycetes</taxon>
        <taxon>Dothideomycetidae</taxon>
        <taxon>Dothideales</taxon>
        <taxon>Zalariaceae</taxon>
        <taxon>Zalaria</taxon>
    </lineage>
</organism>
<evidence type="ECO:0000313" key="2">
    <source>
        <dbReference type="Proteomes" id="UP001320706"/>
    </source>
</evidence>
<name>A0ACC3SAK4_9PEZI</name>
<accession>A0ACC3SAK4</accession>
<sequence>MTLLVLWKNGADQRARQNPAGEMPVTDVQVYENIESWVPKHLIVHAMDASAYHVTNMANLSFPVKFASTSSPILPMATVTTEVAAVQPDIGYTPDLDKYLARVKRRLETDPTRLGNNLPNGFPRHLSSELVWEGSSIADHYQWVIELNAEQVAEIEEALKHFKTLDKPLGFIDQETFPLPNLHPVLRDISRELHFGHGFKVLRGLPVANHTREENIIIYAGVSSHIAPIRGRQDHKWNGKPADVGDVQYVNNLSIFHARDGFTNTAEKQRHLVRLWLRDPEYAWQTPAALSEQWAGVYDEVTPEDQVFPLEPSIRSSSDGLSRKADTPTQY</sequence>
<comment type="caution">
    <text evidence="1">The sequence shown here is derived from an EMBL/GenBank/DDBJ whole genome shotgun (WGS) entry which is preliminary data.</text>
</comment>